<dbReference type="Pfam" id="PF10693">
    <property type="entry name" value="DUF2499"/>
    <property type="match status" value="1"/>
</dbReference>
<keyword evidence="3" id="KW-1185">Reference proteome</keyword>
<feature type="transmembrane region" description="Helical" evidence="1">
    <location>
        <begin position="79"/>
        <end position="97"/>
    </location>
</feature>
<dbReference type="EnsemblPlants" id="Kaladp0015s0020.2.v1.1">
    <property type="protein sequence ID" value="Kaladp0015s0020.2.v1.1"/>
    <property type="gene ID" value="Kaladp0015s0020.v1.1"/>
</dbReference>
<sequence length="171" mass="18022">MASIVSSSPSTSFSSANRTFKSVVCNISSAPRAATVGIAAFVGLAPLTLARPALAAEISLLGSQLTEPANALSLPTWAIHVSSVAEWVIAMALVWQYAEKSGYESWKGLSWGMVPLLGGALCACTWHFFYNAESLEVLVALQAALTVIGNITMCIAAFRIYNSTQESSDNS</sequence>
<evidence type="ECO:0008006" key="4">
    <source>
        <dbReference type="Google" id="ProtNLM"/>
    </source>
</evidence>
<reference evidence="2" key="1">
    <citation type="submission" date="2021-01" db="UniProtKB">
        <authorList>
            <consortium name="EnsemblPlants"/>
        </authorList>
    </citation>
    <scope>IDENTIFICATION</scope>
</reference>
<dbReference type="EnsemblPlants" id="Kaladp0015s0020.1.v1.1">
    <property type="protein sequence ID" value="Kaladp0015s0020.1.v1.1"/>
    <property type="gene ID" value="Kaladp0015s0020.v1.1"/>
</dbReference>
<evidence type="ECO:0000313" key="3">
    <source>
        <dbReference type="Proteomes" id="UP000594263"/>
    </source>
</evidence>
<organism evidence="2 3">
    <name type="scientific">Kalanchoe fedtschenkoi</name>
    <name type="common">Lavender scallops</name>
    <name type="synonym">South American air plant</name>
    <dbReference type="NCBI Taxonomy" id="63787"/>
    <lineage>
        <taxon>Eukaryota</taxon>
        <taxon>Viridiplantae</taxon>
        <taxon>Streptophyta</taxon>
        <taxon>Embryophyta</taxon>
        <taxon>Tracheophyta</taxon>
        <taxon>Spermatophyta</taxon>
        <taxon>Magnoliopsida</taxon>
        <taxon>eudicotyledons</taxon>
        <taxon>Gunneridae</taxon>
        <taxon>Pentapetalae</taxon>
        <taxon>Saxifragales</taxon>
        <taxon>Crassulaceae</taxon>
        <taxon>Kalanchoe</taxon>
    </lineage>
</organism>
<dbReference type="InterPro" id="IPR019634">
    <property type="entry name" value="Uncharacterised_Ycf49"/>
</dbReference>
<protein>
    <recommendedName>
        <fullName evidence="4">Ycf49-like protein</fullName>
    </recommendedName>
</protein>
<dbReference type="OMA" id="NTIICCI"/>
<feature type="transmembrane region" description="Helical" evidence="1">
    <location>
        <begin position="141"/>
        <end position="161"/>
    </location>
</feature>
<evidence type="ECO:0000313" key="2">
    <source>
        <dbReference type="EnsemblPlants" id="Kaladp0015s0020.2.v1.1"/>
    </source>
</evidence>
<dbReference type="Gramene" id="Kaladp0015s0020.2.v1.1">
    <property type="protein sequence ID" value="Kaladp0015s0020.2.v1.1"/>
    <property type="gene ID" value="Kaladp0015s0020.v1.1"/>
</dbReference>
<dbReference type="PANTHER" id="PTHR33833:SF3">
    <property type="entry name" value="YCF49-LIKE PROTEIN"/>
    <property type="match status" value="1"/>
</dbReference>
<accession>A0A7N0SYX7</accession>
<keyword evidence="1" id="KW-0812">Transmembrane</keyword>
<proteinExistence type="predicted"/>
<evidence type="ECO:0000256" key="1">
    <source>
        <dbReference type="SAM" id="Phobius"/>
    </source>
</evidence>
<name>A0A7N0SYX7_KALFE</name>
<dbReference type="Proteomes" id="UP000594263">
    <property type="component" value="Unplaced"/>
</dbReference>
<dbReference type="PANTHER" id="PTHR33833">
    <property type="entry name" value="NUCLEOLAR-LIKE PROTEIN-RELATED"/>
    <property type="match status" value="1"/>
</dbReference>
<feature type="transmembrane region" description="Helical" evidence="1">
    <location>
        <begin position="109"/>
        <end position="129"/>
    </location>
</feature>
<keyword evidence="1" id="KW-1133">Transmembrane helix</keyword>
<dbReference type="Gramene" id="Kaladp0015s0020.1.v1.1">
    <property type="protein sequence ID" value="Kaladp0015s0020.1.v1.1"/>
    <property type="gene ID" value="Kaladp0015s0020.v1.1"/>
</dbReference>
<dbReference type="AlphaFoldDB" id="A0A7N0SYX7"/>
<keyword evidence="1" id="KW-0472">Membrane</keyword>